<comment type="catalytic activity">
    <reaction evidence="5">
        <text>L-serine + acetyl-CoA = O-acetyl-L-serine + CoA</text>
        <dbReference type="Rhea" id="RHEA:24560"/>
        <dbReference type="ChEBI" id="CHEBI:33384"/>
        <dbReference type="ChEBI" id="CHEBI:57287"/>
        <dbReference type="ChEBI" id="CHEBI:57288"/>
        <dbReference type="ChEBI" id="CHEBI:58340"/>
        <dbReference type="EC" id="2.3.1.30"/>
    </reaction>
</comment>
<keyword evidence="3" id="KW-0677">Repeat</keyword>
<dbReference type="Proteomes" id="UP000256561">
    <property type="component" value="Unassembled WGS sequence"/>
</dbReference>
<comment type="caution">
    <text evidence="7">The sequence shown here is derived from an EMBL/GenBank/DDBJ whole genome shotgun (WGS) entry which is preliminary data.</text>
</comment>
<protein>
    <recommendedName>
        <fullName evidence="5">Serine acetyltransferase</fullName>
        <ecNumber evidence="5">2.3.1.30</ecNumber>
    </recommendedName>
</protein>
<reference evidence="8" key="1">
    <citation type="submission" date="2018-08" db="EMBL/GenBank/DDBJ databases">
        <authorList>
            <person name="Zhang J."/>
            <person name="Du Z.-J."/>
        </authorList>
    </citation>
    <scope>NUCLEOTIDE SEQUENCE [LARGE SCALE GENOMIC DNA]</scope>
    <source>
        <strain evidence="8">KCTC 52655</strain>
    </source>
</reference>
<dbReference type="InterPro" id="IPR011004">
    <property type="entry name" value="Trimer_LpxA-like_sf"/>
</dbReference>
<comment type="similarity">
    <text evidence="1 5">Belongs to the transferase hexapeptide repeat family.</text>
</comment>
<evidence type="ECO:0000256" key="4">
    <source>
        <dbReference type="ARBA" id="ARBA00023315"/>
    </source>
</evidence>
<keyword evidence="4 5" id="KW-0012">Acyltransferase</keyword>
<feature type="transmembrane region" description="Helical" evidence="6">
    <location>
        <begin position="63"/>
        <end position="83"/>
    </location>
</feature>
<dbReference type="AlphaFoldDB" id="A0A3D8MB28"/>
<accession>A0A3D8MB28</accession>
<evidence type="ECO:0000256" key="6">
    <source>
        <dbReference type="SAM" id="Phobius"/>
    </source>
</evidence>
<dbReference type="EC" id="2.3.1.30" evidence="5"/>
<dbReference type="PIRSF" id="PIRSF000441">
    <property type="entry name" value="CysE"/>
    <property type="match status" value="1"/>
</dbReference>
<evidence type="ECO:0000256" key="3">
    <source>
        <dbReference type="ARBA" id="ARBA00022737"/>
    </source>
</evidence>
<proteinExistence type="inferred from homology"/>
<dbReference type="CDD" id="cd03354">
    <property type="entry name" value="LbH_SAT"/>
    <property type="match status" value="1"/>
</dbReference>
<evidence type="ECO:0000256" key="1">
    <source>
        <dbReference type="ARBA" id="ARBA00007274"/>
    </source>
</evidence>
<evidence type="ECO:0000256" key="5">
    <source>
        <dbReference type="PIRNR" id="PIRNR000441"/>
    </source>
</evidence>
<keyword evidence="2 5" id="KW-0808">Transferase</keyword>
<dbReference type="InterPro" id="IPR005881">
    <property type="entry name" value="Ser_O-AcTrfase"/>
</dbReference>
<dbReference type="GO" id="GO:0005737">
    <property type="term" value="C:cytoplasm"/>
    <property type="evidence" value="ECO:0007669"/>
    <property type="project" value="InterPro"/>
</dbReference>
<keyword evidence="6" id="KW-0472">Membrane</keyword>
<keyword evidence="8" id="KW-1185">Reference proteome</keyword>
<dbReference type="GO" id="GO:0009001">
    <property type="term" value="F:serine O-acetyltransferase activity"/>
    <property type="evidence" value="ECO:0007669"/>
    <property type="project" value="UniProtKB-EC"/>
</dbReference>
<dbReference type="OrthoDB" id="5767762at2"/>
<dbReference type="Gene3D" id="2.160.10.10">
    <property type="entry name" value="Hexapeptide repeat proteins"/>
    <property type="match status" value="1"/>
</dbReference>
<evidence type="ECO:0000256" key="2">
    <source>
        <dbReference type="ARBA" id="ARBA00022679"/>
    </source>
</evidence>
<gene>
    <name evidence="7" type="ORF">DXV75_05595</name>
</gene>
<keyword evidence="6" id="KW-0812">Transmembrane</keyword>
<organism evidence="7 8">
    <name type="scientific">Alteromonas aestuariivivens</name>
    <dbReference type="NCBI Taxonomy" id="1938339"/>
    <lineage>
        <taxon>Bacteria</taxon>
        <taxon>Pseudomonadati</taxon>
        <taxon>Pseudomonadota</taxon>
        <taxon>Gammaproteobacteria</taxon>
        <taxon>Alteromonadales</taxon>
        <taxon>Alteromonadaceae</taxon>
        <taxon>Alteromonas/Salinimonas group</taxon>
        <taxon>Alteromonas</taxon>
    </lineage>
</organism>
<dbReference type="InterPro" id="IPR045304">
    <property type="entry name" value="LbH_SAT"/>
</dbReference>
<dbReference type="EMBL" id="QRHA01000003">
    <property type="protein sequence ID" value="RDV27500.1"/>
    <property type="molecule type" value="Genomic_DNA"/>
</dbReference>
<dbReference type="GO" id="GO:0006535">
    <property type="term" value="P:cysteine biosynthetic process from serine"/>
    <property type="evidence" value="ECO:0007669"/>
    <property type="project" value="InterPro"/>
</dbReference>
<sequence length="199" mass="21901">MTFKEFLALVKSDIDLKKHWFLKNDTPFNKNVRVWLEPGTIAVVVYRFGHWTNHVKVPILKQLLRLIYILGKSVVVLGFGIYIPSRFKMGKGLAIHNFSGIFIPPTTAGDNLFVFQNVTIGHLRGQGGRPPKIGNNVFLGAGAKILGDITIGNNVVVGANSLVMNDVPDGCTVVGVPARVVSKETTWIQEKLDGVGDHW</sequence>
<dbReference type="Pfam" id="PF00132">
    <property type="entry name" value="Hexapep"/>
    <property type="match status" value="1"/>
</dbReference>
<evidence type="ECO:0000313" key="8">
    <source>
        <dbReference type="Proteomes" id="UP000256561"/>
    </source>
</evidence>
<dbReference type="InterPro" id="IPR018357">
    <property type="entry name" value="Hexapep_transf_CS"/>
</dbReference>
<dbReference type="InterPro" id="IPR001451">
    <property type="entry name" value="Hexapep"/>
</dbReference>
<name>A0A3D8MB28_9ALTE</name>
<dbReference type="PROSITE" id="PS00101">
    <property type="entry name" value="HEXAPEP_TRANSFERASES"/>
    <property type="match status" value="1"/>
</dbReference>
<keyword evidence="6" id="KW-1133">Transmembrane helix</keyword>
<dbReference type="SUPFAM" id="SSF51161">
    <property type="entry name" value="Trimeric LpxA-like enzymes"/>
    <property type="match status" value="1"/>
</dbReference>
<evidence type="ECO:0000313" key="7">
    <source>
        <dbReference type="EMBL" id="RDV27500.1"/>
    </source>
</evidence>
<dbReference type="PANTHER" id="PTHR42811">
    <property type="entry name" value="SERINE ACETYLTRANSFERASE"/>
    <property type="match status" value="1"/>
</dbReference>